<reference evidence="2 3" key="1">
    <citation type="submission" date="2018-04" db="EMBL/GenBank/DDBJ databases">
        <title>Genomic Encyclopedia of Archaeal and Bacterial Type Strains, Phase II (KMG-II): from individual species to whole genera.</title>
        <authorList>
            <person name="Goeker M."/>
        </authorList>
    </citation>
    <scope>NUCLEOTIDE SEQUENCE [LARGE SCALE GENOMIC DNA]</scope>
    <source>
        <strain evidence="2 3">DSM 28823</strain>
    </source>
</reference>
<accession>A0A2T5C0M9</accession>
<evidence type="ECO:0000313" key="2">
    <source>
        <dbReference type="EMBL" id="PTN08156.1"/>
    </source>
</evidence>
<feature type="region of interest" description="Disordered" evidence="1">
    <location>
        <begin position="1"/>
        <end position="29"/>
    </location>
</feature>
<name>A0A2T5C0M9_9BACT</name>
<evidence type="ECO:0000313" key="3">
    <source>
        <dbReference type="Proteomes" id="UP000243525"/>
    </source>
</evidence>
<proteinExistence type="predicted"/>
<gene>
    <name evidence="2" type="ORF">C8N47_11042</name>
</gene>
<keyword evidence="3" id="KW-1185">Reference proteome</keyword>
<organism evidence="2 3">
    <name type="scientific">Mangrovibacterium marinum</name>
    <dbReference type="NCBI Taxonomy" id="1639118"/>
    <lineage>
        <taxon>Bacteria</taxon>
        <taxon>Pseudomonadati</taxon>
        <taxon>Bacteroidota</taxon>
        <taxon>Bacteroidia</taxon>
        <taxon>Marinilabiliales</taxon>
        <taxon>Prolixibacteraceae</taxon>
        <taxon>Mangrovibacterium</taxon>
    </lineage>
</organism>
<sequence>MLLINIQGKKKQKSARQDHFKRLRKKIKQ</sequence>
<protein>
    <submittedName>
        <fullName evidence="2">Uncharacterized protein</fullName>
    </submittedName>
</protein>
<dbReference type="Proteomes" id="UP000243525">
    <property type="component" value="Unassembled WGS sequence"/>
</dbReference>
<dbReference type="EMBL" id="QAAD01000010">
    <property type="protein sequence ID" value="PTN08156.1"/>
    <property type="molecule type" value="Genomic_DNA"/>
</dbReference>
<evidence type="ECO:0000256" key="1">
    <source>
        <dbReference type="SAM" id="MobiDB-lite"/>
    </source>
</evidence>
<dbReference type="AlphaFoldDB" id="A0A2T5C0M9"/>
<comment type="caution">
    <text evidence="2">The sequence shown here is derived from an EMBL/GenBank/DDBJ whole genome shotgun (WGS) entry which is preliminary data.</text>
</comment>